<dbReference type="GO" id="GO:0005886">
    <property type="term" value="C:plasma membrane"/>
    <property type="evidence" value="ECO:0007669"/>
    <property type="project" value="UniProtKB-SubCell"/>
</dbReference>
<evidence type="ECO:0000256" key="7">
    <source>
        <dbReference type="SAM" id="Phobius"/>
    </source>
</evidence>
<keyword evidence="2" id="KW-0813">Transport</keyword>
<feature type="transmembrane region" description="Helical" evidence="7">
    <location>
        <begin position="62"/>
        <end position="81"/>
    </location>
</feature>
<proteinExistence type="predicted"/>
<dbReference type="OrthoDB" id="9775268at2"/>
<feature type="transmembrane region" description="Helical" evidence="7">
    <location>
        <begin position="286"/>
        <end position="308"/>
    </location>
</feature>
<dbReference type="KEGG" id="pbd:PBOR_31600"/>
<feature type="domain" description="Major facilitator superfamily (MFS) profile" evidence="8">
    <location>
        <begin position="27"/>
        <end position="433"/>
    </location>
</feature>
<feature type="transmembrane region" description="Helical" evidence="7">
    <location>
        <begin position="384"/>
        <end position="402"/>
    </location>
</feature>
<protein>
    <submittedName>
        <fullName evidence="9">MFS transporter</fullName>
    </submittedName>
</protein>
<dbReference type="PRINTS" id="PR01988">
    <property type="entry name" value="EXPORTERBACE"/>
</dbReference>
<accession>A0A089LJC4</accession>
<dbReference type="InterPro" id="IPR011701">
    <property type="entry name" value="MFS"/>
</dbReference>
<organism evidence="9 10">
    <name type="scientific">Paenibacillus borealis</name>
    <dbReference type="NCBI Taxonomy" id="160799"/>
    <lineage>
        <taxon>Bacteria</taxon>
        <taxon>Bacillati</taxon>
        <taxon>Bacillota</taxon>
        <taxon>Bacilli</taxon>
        <taxon>Bacillales</taxon>
        <taxon>Paenibacillaceae</taxon>
        <taxon>Paenibacillus</taxon>
    </lineage>
</organism>
<dbReference type="PROSITE" id="PS50850">
    <property type="entry name" value="MFS"/>
    <property type="match status" value="1"/>
</dbReference>
<evidence type="ECO:0000259" key="8">
    <source>
        <dbReference type="PROSITE" id="PS50850"/>
    </source>
</evidence>
<dbReference type="EMBL" id="CP009285">
    <property type="protein sequence ID" value="AIQ60952.1"/>
    <property type="molecule type" value="Genomic_DNA"/>
</dbReference>
<keyword evidence="4 7" id="KW-0812">Transmembrane</keyword>
<evidence type="ECO:0000256" key="3">
    <source>
        <dbReference type="ARBA" id="ARBA00022475"/>
    </source>
</evidence>
<keyword evidence="3" id="KW-1003">Cell membrane</keyword>
<feature type="transmembrane region" description="Helical" evidence="7">
    <location>
        <begin position="408"/>
        <end position="431"/>
    </location>
</feature>
<reference evidence="9" key="1">
    <citation type="submission" date="2014-08" db="EMBL/GenBank/DDBJ databases">
        <title>Comparative genomics of the Paenibacillus odorifer group.</title>
        <authorList>
            <person name="den Bakker H.C."/>
            <person name="Tsai Y.-C.Y.-C."/>
            <person name="Martin N."/>
            <person name="Korlach J."/>
            <person name="Wiedmann M."/>
        </authorList>
    </citation>
    <scope>NUCLEOTIDE SEQUENCE [LARGE SCALE GENOMIC DNA]</scope>
    <source>
        <strain evidence="9">DSM 13188</strain>
    </source>
</reference>
<keyword evidence="5 7" id="KW-1133">Transmembrane helix</keyword>
<sequence>MNTAAPSGQERRNPLQGFAAPFVQSRAFPYLWLGHLISFLGSSVTMVILPVLVYSLTGSTTTMGLVMAAYMLPNVVMLPVSGHIVDRYDRVRIMMLADIARFAVMMITAVLALTGILSIPLLYVLVAFYGLLDGLFQPAYAAVRATVFTSDIRVAANSLTQITTQSVRLIGPALGGLLITRLSAGVGFGLDAFTYLISLICLVYLRRVLIGKLLPGPAADSAASVMPVPETSDTPNWKDDFIEGISVLRSHPWLWITILAFCFINICYAGISSVLLPWLFKIHHGWPPYVYGLAVTFSGVGAIIAGLLFGLRPKWKNRGIMAYGGAMLGGVALLLMPFAGSPAAAIGFFALEGFGLMIFGLIWEISLQELVPKEAFGRVASLDLFGSFALLPVGYIFVGWLADLIGGVPTIIIFSSLGLTCVALVLCVPAIRKFQ</sequence>
<evidence type="ECO:0000256" key="1">
    <source>
        <dbReference type="ARBA" id="ARBA00004651"/>
    </source>
</evidence>
<dbReference type="PANTHER" id="PTHR43266:SF2">
    <property type="entry name" value="MAJOR FACILITATOR SUPERFAMILY (MFS) PROFILE DOMAIN-CONTAINING PROTEIN"/>
    <property type="match status" value="1"/>
</dbReference>
<gene>
    <name evidence="9" type="ORF">PBOR_31600</name>
</gene>
<dbReference type="HOGENOM" id="CLU_034180_17_3_9"/>
<dbReference type="GO" id="GO:0022857">
    <property type="term" value="F:transmembrane transporter activity"/>
    <property type="evidence" value="ECO:0007669"/>
    <property type="project" value="InterPro"/>
</dbReference>
<keyword evidence="6 7" id="KW-0472">Membrane</keyword>
<evidence type="ECO:0000256" key="6">
    <source>
        <dbReference type="ARBA" id="ARBA00023136"/>
    </source>
</evidence>
<dbReference type="SUPFAM" id="SSF103473">
    <property type="entry name" value="MFS general substrate transporter"/>
    <property type="match status" value="1"/>
</dbReference>
<evidence type="ECO:0000256" key="4">
    <source>
        <dbReference type="ARBA" id="ARBA00022692"/>
    </source>
</evidence>
<dbReference type="Proteomes" id="UP000029518">
    <property type="component" value="Chromosome"/>
</dbReference>
<dbReference type="RefSeq" id="WP_052429708.1">
    <property type="nucleotide sequence ID" value="NZ_CP009285.1"/>
</dbReference>
<evidence type="ECO:0000313" key="9">
    <source>
        <dbReference type="EMBL" id="AIQ60952.1"/>
    </source>
</evidence>
<name>A0A089LJC4_PAEBO</name>
<evidence type="ECO:0000256" key="2">
    <source>
        <dbReference type="ARBA" id="ARBA00022448"/>
    </source>
</evidence>
<evidence type="ECO:0000256" key="5">
    <source>
        <dbReference type="ARBA" id="ARBA00022989"/>
    </source>
</evidence>
<evidence type="ECO:0000313" key="10">
    <source>
        <dbReference type="Proteomes" id="UP000029518"/>
    </source>
</evidence>
<feature type="transmembrane region" description="Helical" evidence="7">
    <location>
        <begin position="182"/>
        <end position="205"/>
    </location>
</feature>
<dbReference type="CDD" id="cd06173">
    <property type="entry name" value="MFS_MefA_like"/>
    <property type="match status" value="1"/>
</dbReference>
<keyword evidence="10" id="KW-1185">Reference proteome</keyword>
<feature type="transmembrane region" description="Helical" evidence="7">
    <location>
        <begin position="253"/>
        <end position="280"/>
    </location>
</feature>
<comment type="subcellular location">
    <subcellularLocation>
        <location evidence="1">Cell membrane</location>
        <topology evidence="1">Multi-pass membrane protein</topology>
    </subcellularLocation>
</comment>
<feature type="transmembrane region" description="Helical" evidence="7">
    <location>
        <begin position="345"/>
        <end position="363"/>
    </location>
</feature>
<feature type="transmembrane region" description="Helical" evidence="7">
    <location>
        <begin position="102"/>
        <end position="129"/>
    </location>
</feature>
<feature type="transmembrane region" description="Helical" evidence="7">
    <location>
        <begin position="30"/>
        <end position="56"/>
    </location>
</feature>
<dbReference type="Gene3D" id="1.20.1250.20">
    <property type="entry name" value="MFS general substrate transporter like domains"/>
    <property type="match status" value="1"/>
</dbReference>
<dbReference type="Pfam" id="PF07690">
    <property type="entry name" value="MFS_1"/>
    <property type="match status" value="1"/>
</dbReference>
<dbReference type="InterPro" id="IPR022324">
    <property type="entry name" value="Bacilysin_exporter_BacE_put"/>
</dbReference>
<dbReference type="InterPro" id="IPR036259">
    <property type="entry name" value="MFS_trans_sf"/>
</dbReference>
<feature type="transmembrane region" description="Helical" evidence="7">
    <location>
        <begin position="320"/>
        <end position="339"/>
    </location>
</feature>
<dbReference type="AlphaFoldDB" id="A0A089LJC4"/>
<dbReference type="PANTHER" id="PTHR43266">
    <property type="entry name" value="MACROLIDE-EFFLUX PROTEIN"/>
    <property type="match status" value="1"/>
</dbReference>
<dbReference type="InterPro" id="IPR020846">
    <property type="entry name" value="MFS_dom"/>
</dbReference>